<evidence type="ECO:0008006" key="5">
    <source>
        <dbReference type="Google" id="ProtNLM"/>
    </source>
</evidence>
<evidence type="ECO:0000256" key="1">
    <source>
        <dbReference type="SAM" id="MobiDB-lite"/>
    </source>
</evidence>
<reference evidence="3 4" key="1">
    <citation type="submission" date="2016-05" db="EMBL/GenBank/DDBJ databases">
        <title>Comparative analysis of secretome profiles of manganese(II)-oxidizing ascomycete fungi.</title>
        <authorList>
            <consortium name="DOE Joint Genome Institute"/>
            <person name="Zeiner C.A."/>
            <person name="Purvine S.O."/>
            <person name="Zink E.M."/>
            <person name="Wu S."/>
            <person name="Pasa-Tolic L."/>
            <person name="Chaput D.L."/>
            <person name="Haridas S."/>
            <person name="Grigoriev I.V."/>
            <person name="Santelli C.M."/>
            <person name="Hansel C.M."/>
        </authorList>
    </citation>
    <scope>NUCLEOTIDE SEQUENCE [LARGE SCALE GENOMIC DNA]</scope>
    <source>
        <strain evidence="3 4">AP3s5-JAC2a</strain>
    </source>
</reference>
<name>A0A177CMH0_9PLEO</name>
<accession>A0A177CMH0</accession>
<gene>
    <name evidence="3" type="ORF">CC84DRAFT_1214618</name>
</gene>
<keyword evidence="2" id="KW-0472">Membrane</keyword>
<keyword evidence="2" id="KW-1133">Transmembrane helix</keyword>
<evidence type="ECO:0000313" key="4">
    <source>
        <dbReference type="Proteomes" id="UP000077069"/>
    </source>
</evidence>
<dbReference type="AlphaFoldDB" id="A0A177CMH0"/>
<sequence>MSTYFSYTTITADVDPATEWVTVTSEALRTGRRGMPAEPTSSISLPAALVPPQIPSLPSATLASERLQRLELQDSKITAAPPYIQIRGLILLRQSHTDTLETIVTETTTITTTGESTIFSTSTVSDVEWTTSCDTRIAALNAKTTVTSTATLRLQPGETGLPYAEDDEDVVGSGAGNTVRRKYISSAARAGIGVDVALVIAGIAAIIGYFVKKRKNKKTATAAGAGAEIPMIIRNQSYNGPSQNPSGSPTTMFD</sequence>
<protein>
    <recommendedName>
        <fullName evidence="5">Mid2 domain-containing protein</fullName>
    </recommendedName>
</protein>
<feature type="region of interest" description="Disordered" evidence="1">
    <location>
        <begin position="235"/>
        <end position="254"/>
    </location>
</feature>
<organism evidence="3 4">
    <name type="scientific">Paraphaeosphaeria sporulosa</name>
    <dbReference type="NCBI Taxonomy" id="1460663"/>
    <lineage>
        <taxon>Eukaryota</taxon>
        <taxon>Fungi</taxon>
        <taxon>Dikarya</taxon>
        <taxon>Ascomycota</taxon>
        <taxon>Pezizomycotina</taxon>
        <taxon>Dothideomycetes</taxon>
        <taxon>Pleosporomycetidae</taxon>
        <taxon>Pleosporales</taxon>
        <taxon>Massarineae</taxon>
        <taxon>Didymosphaeriaceae</taxon>
        <taxon>Paraphaeosphaeria</taxon>
    </lineage>
</organism>
<dbReference type="Proteomes" id="UP000077069">
    <property type="component" value="Unassembled WGS sequence"/>
</dbReference>
<evidence type="ECO:0000313" key="3">
    <source>
        <dbReference type="EMBL" id="OAG08078.1"/>
    </source>
</evidence>
<keyword evidence="2" id="KW-0812">Transmembrane</keyword>
<feature type="transmembrane region" description="Helical" evidence="2">
    <location>
        <begin position="190"/>
        <end position="211"/>
    </location>
</feature>
<dbReference type="RefSeq" id="XP_018038443.1">
    <property type="nucleotide sequence ID" value="XM_018182652.1"/>
</dbReference>
<dbReference type="OrthoDB" id="10669676at2759"/>
<dbReference type="GeneID" id="28766138"/>
<dbReference type="InParanoid" id="A0A177CMH0"/>
<proteinExistence type="predicted"/>
<evidence type="ECO:0000256" key="2">
    <source>
        <dbReference type="SAM" id="Phobius"/>
    </source>
</evidence>
<dbReference type="EMBL" id="KV441550">
    <property type="protein sequence ID" value="OAG08078.1"/>
    <property type="molecule type" value="Genomic_DNA"/>
</dbReference>
<keyword evidence="4" id="KW-1185">Reference proteome</keyword>